<proteinExistence type="inferred from homology"/>
<dbReference type="InterPro" id="IPR025166">
    <property type="entry name" value="Integrase_DNA_bind_dom"/>
</dbReference>
<dbReference type="InterPro" id="IPR010998">
    <property type="entry name" value="Integrase_recombinase_N"/>
</dbReference>
<dbReference type="PROSITE" id="PS51900">
    <property type="entry name" value="CB"/>
    <property type="match status" value="1"/>
</dbReference>
<evidence type="ECO:0000313" key="9">
    <source>
        <dbReference type="Proteomes" id="UP001565474"/>
    </source>
</evidence>
<feature type="domain" description="Core-binding (CB)" evidence="7">
    <location>
        <begin position="109"/>
        <end position="190"/>
    </location>
</feature>
<evidence type="ECO:0000313" key="8">
    <source>
        <dbReference type="EMBL" id="MEY9472090.1"/>
    </source>
</evidence>
<dbReference type="InterPro" id="IPR050808">
    <property type="entry name" value="Phage_Integrase"/>
</dbReference>
<evidence type="ECO:0000256" key="3">
    <source>
        <dbReference type="ARBA" id="ARBA00023125"/>
    </source>
</evidence>
<sequence length="419" mass="46016">MAILEVLVPVLKLTRRTIDAIEPADKPTIFYDSELTGFCLKVLPSGIQRWCVEYRSGAGGRSVGKTRMVLGSTTSMTPDQARATAKSTLAAVALGQDPARKRSTDRAMPTFAEFGERYLSEEAETKLKPRTVVNYRIYLRKHAAPLLGTRKLDALDSADVSKMHRKIGKETPMTANRVVEFVGSVFRYAAVCGLVAKGHNPASHVQAFREQRRERFLSAAELGRLGDAIREAETVGIPWAVDKDQPNAKHIPKNGRTKIGPHVAAALRLLILTGARLREILELKWEYVDLQRGLLLLPDSKTGQKAIILNAPAVALLEKLPRLDDYVIASDIPRQPRHDLNKPWKLVSTRSGLAGVRIHDLRHTHASYGAGAGFGLPIIGKLLGHSQPATTARYAHLDNDPLRRASDHIAKALAEAMGD</sequence>
<dbReference type="CDD" id="cd00796">
    <property type="entry name" value="INT_Rci_Hp1_C"/>
    <property type="match status" value="1"/>
</dbReference>
<evidence type="ECO:0000256" key="1">
    <source>
        <dbReference type="ARBA" id="ARBA00008857"/>
    </source>
</evidence>
<dbReference type="Proteomes" id="UP001565474">
    <property type="component" value="Unassembled WGS sequence"/>
</dbReference>
<dbReference type="Gene3D" id="1.10.150.130">
    <property type="match status" value="1"/>
</dbReference>
<evidence type="ECO:0000256" key="4">
    <source>
        <dbReference type="ARBA" id="ARBA00023172"/>
    </source>
</evidence>
<keyword evidence="9" id="KW-1185">Reference proteome</keyword>
<protein>
    <submittedName>
        <fullName evidence="8">Integrase</fullName>
    </submittedName>
</protein>
<dbReference type="RefSeq" id="WP_244431494.1">
    <property type="nucleotide sequence ID" value="NZ_JBGBYD010000002.1"/>
</dbReference>
<dbReference type="EMBL" id="JBGBZN010000002">
    <property type="protein sequence ID" value="MEY9472090.1"/>
    <property type="molecule type" value="Genomic_DNA"/>
</dbReference>
<dbReference type="InterPro" id="IPR053876">
    <property type="entry name" value="Phage_int_M"/>
</dbReference>
<comment type="caution">
    <text evidence="8">The sequence shown here is derived from an EMBL/GenBank/DDBJ whole genome shotgun (WGS) entry which is preliminary data.</text>
</comment>
<keyword evidence="2" id="KW-0229">DNA integration</keyword>
<dbReference type="InterPro" id="IPR011010">
    <property type="entry name" value="DNA_brk_join_enz"/>
</dbReference>
<dbReference type="PANTHER" id="PTHR30629">
    <property type="entry name" value="PROPHAGE INTEGRASE"/>
    <property type="match status" value="1"/>
</dbReference>
<evidence type="ECO:0000256" key="5">
    <source>
        <dbReference type="PROSITE-ProRule" id="PRU01248"/>
    </source>
</evidence>
<dbReference type="Gene3D" id="1.10.443.10">
    <property type="entry name" value="Intergrase catalytic core"/>
    <property type="match status" value="1"/>
</dbReference>
<accession>A0ABV4GJI2</accession>
<dbReference type="InterPro" id="IPR002104">
    <property type="entry name" value="Integrase_catalytic"/>
</dbReference>
<gene>
    <name evidence="8" type="ORF">ABH992_004489</name>
</gene>
<evidence type="ECO:0000256" key="2">
    <source>
        <dbReference type="ARBA" id="ARBA00022908"/>
    </source>
</evidence>
<dbReference type="PANTHER" id="PTHR30629:SF2">
    <property type="entry name" value="PROPHAGE INTEGRASE INTS-RELATED"/>
    <property type="match status" value="1"/>
</dbReference>
<dbReference type="InterPro" id="IPR013762">
    <property type="entry name" value="Integrase-like_cat_sf"/>
</dbReference>
<dbReference type="Pfam" id="PF00589">
    <property type="entry name" value="Phage_integrase"/>
    <property type="match status" value="1"/>
</dbReference>
<evidence type="ECO:0000259" key="6">
    <source>
        <dbReference type="PROSITE" id="PS51898"/>
    </source>
</evidence>
<reference evidence="8 9" key="1">
    <citation type="submission" date="2024-07" db="EMBL/GenBank/DDBJ databases">
        <title>Genomic Encyclopedia of Type Strains, Phase V (KMG-V): Genome sequencing to study the core and pangenomes of soil and plant-associated prokaryotes.</title>
        <authorList>
            <person name="Whitman W."/>
        </authorList>
    </citation>
    <scope>NUCLEOTIDE SEQUENCE [LARGE SCALE GENOMIC DNA]</scope>
    <source>
        <strain evidence="8 9">USDA 222</strain>
    </source>
</reference>
<evidence type="ECO:0000259" key="7">
    <source>
        <dbReference type="PROSITE" id="PS51900"/>
    </source>
</evidence>
<keyword evidence="3 5" id="KW-0238">DNA-binding</keyword>
<dbReference type="Gene3D" id="3.30.160.390">
    <property type="entry name" value="Integrase, DNA-binding domain"/>
    <property type="match status" value="1"/>
</dbReference>
<comment type="similarity">
    <text evidence="1">Belongs to the 'phage' integrase family.</text>
</comment>
<organism evidence="8 9">
    <name type="scientific">Bradyrhizobium yuanmingense</name>
    <dbReference type="NCBI Taxonomy" id="108015"/>
    <lineage>
        <taxon>Bacteria</taxon>
        <taxon>Pseudomonadati</taxon>
        <taxon>Pseudomonadota</taxon>
        <taxon>Alphaproteobacteria</taxon>
        <taxon>Hyphomicrobiales</taxon>
        <taxon>Nitrobacteraceae</taxon>
        <taxon>Bradyrhizobium</taxon>
    </lineage>
</organism>
<dbReference type="SUPFAM" id="SSF56349">
    <property type="entry name" value="DNA breaking-rejoining enzymes"/>
    <property type="match status" value="1"/>
</dbReference>
<dbReference type="PROSITE" id="PS51898">
    <property type="entry name" value="TYR_RECOMBINASE"/>
    <property type="match status" value="1"/>
</dbReference>
<dbReference type="InterPro" id="IPR044068">
    <property type="entry name" value="CB"/>
</dbReference>
<name>A0ABV4GJI2_9BRAD</name>
<keyword evidence="4" id="KW-0233">DNA recombination</keyword>
<dbReference type="InterPro" id="IPR038488">
    <property type="entry name" value="Integrase_DNA-bd_sf"/>
</dbReference>
<dbReference type="Pfam" id="PF13356">
    <property type="entry name" value="Arm-DNA-bind_3"/>
    <property type="match status" value="1"/>
</dbReference>
<dbReference type="Pfam" id="PF22022">
    <property type="entry name" value="Phage_int_M"/>
    <property type="match status" value="1"/>
</dbReference>
<feature type="domain" description="Tyr recombinase" evidence="6">
    <location>
        <begin position="212"/>
        <end position="407"/>
    </location>
</feature>